<dbReference type="EMBL" id="QUQM01000004">
    <property type="protein sequence ID" value="KAA8647118.1"/>
    <property type="molecule type" value="Genomic_DNA"/>
</dbReference>
<feature type="compositionally biased region" description="Basic residues" evidence="1">
    <location>
        <begin position="460"/>
        <end position="475"/>
    </location>
</feature>
<protein>
    <recommendedName>
        <fullName evidence="2">DUF8035 domain-containing protein</fullName>
    </recommendedName>
</protein>
<reference evidence="3 4" key="1">
    <citation type="submission" date="2019-08" db="EMBL/GenBank/DDBJ databases">
        <title>The genome sequence of a newly discovered highly antifungal drug resistant Aspergillus species, Aspergillus tanneri NIH 1004.</title>
        <authorList>
            <person name="Mounaud S."/>
            <person name="Singh I."/>
            <person name="Joardar V."/>
            <person name="Pakala S."/>
            <person name="Pakala S."/>
            <person name="Venepally P."/>
            <person name="Chung J.K."/>
            <person name="Losada L."/>
            <person name="Nierman W.C."/>
        </authorList>
    </citation>
    <scope>NUCLEOTIDE SEQUENCE [LARGE SCALE GENOMIC DNA]</scope>
    <source>
        <strain evidence="3 4">NIH1004</strain>
    </source>
</reference>
<dbReference type="PANTHER" id="PTHR42081">
    <property type="entry name" value="ZINC FINGER PROTEIN DHHC DOMAIN CONTAINING PROTEIN"/>
    <property type="match status" value="1"/>
</dbReference>
<gene>
    <name evidence="3" type="ORF">ATNIH1004_005801</name>
</gene>
<dbReference type="Pfam" id="PF26118">
    <property type="entry name" value="DUF8035"/>
    <property type="match status" value="1"/>
</dbReference>
<accession>A0A5M9MJD7</accession>
<dbReference type="PANTHER" id="PTHR42081:SF1">
    <property type="entry name" value="ZINC FINGER PROTEIN DHHC DOMAIN CONTAINING PROTEIN"/>
    <property type="match status" value="1"/>
</dbReference>
<feature type="compositionally biased region" description="Basic and acidic residues" evidence="1">
    <location>
        <begin position="334"/>
        <end position="350"/>
    </location>
</feature>
<feature type="compositionally biased region" description="Acidic residues" evidence="1">
    <location>
        <begin position="627"/>
        <end position="638"/>
    </location>
</feature>
<evidence type="ECO:0000256" key="1">
    <source>
        <dbReference type="SAM" id="MobiDB-lite"/>
    </source>
</evidence>
<dbReference type="VEuPathDB" id="FungiDB:EYZ11_012571"/>
<evidence type="ECO:0000259" key="2">
    <source>
        <dbReference type="Pfam" id="PF26118"/>
    </source>
</evidence>
<feature type="region of interest" description="Disordered" evidence="1">
    <location>
        <begin position="245"/>
        <end position="366"/>
    </location>
</feature>
<sequence>MGPAARYRPMSPSGSRMIDPMRASTGTVQLSSSYDASANRQGYAGYPSDLPYMNAYDPRLAREPRLEAQPVSSKTYRDPSHSTKLRTEYAIRPRQRSSTTSIADIQYGPGRHDTPATRASPMIMSDYRRSPSPLPGQERYLVPAASPLYHHRHPLSHTDYTSDTGRLDPNVRMTRIRAPRGAYSGYEPNSRWRYPPTGGLRKGEDIDDYGAYSYTNPREQFEKDSAARLRYDRVTYRRERPLSLTGIDDHQLIPKREPRLGPPPSQRGFDKLERDRRVRHSTQGSVGSDMDLPGTSRRSWQRAQVLLHQDPDEGYSSYRDDYEEGRRRHRRHRRLDDDRGSRQSYDDHMSRSPSTKDPSVSGAGTGLGTAVLASGYTDDFDYDLSPRTDRHHTRELDDRDRDYIRQHSRSRRPSRRRVQTDSDAYSSDEDLKKYRREPSARRKPGSDSSSGSDQELSHMTVKHLRQRRSHSRRRKLDVPPAKDSSVRESLSRADESKKSESGPSKDPDAPPKGILKPPRDKFPEEPNPVREGVAPLKDAHKKGIPPGARWTKIDRRLVNPGALEAGHERFEERPEYVIVLRVLSKEEIQAYAVKTQEIRDTRYREYVRERRQRREEDRRRGRKLDDFSSDDEEEDDDSPLAIEGPAESKPSKTANLVEPVKSEV</sequence>
<dbReference type="Proteomes" id="UP000324241">
    <property type="component" value="Unassembled WGS sequence"/>
</dbReference>
<dbReference type="GeneID" id="54328503"/>
<feature type="compositionally biased region" description="Basic and acidic residues" evidence="1">
    <location>
        <begin position="75"/>
        <end position="91"/>
    </location>
</feature>
<feature type="domain" description="DUF8035" evidence="2">
    <location>
        <begin position="548"/>
        <end position="600"/>
    </location>
</feature>
<evidence type="ECO:0000313" key="3">
    <source>
        <dbReference type="EMBL" id="KAA8647118.1"/>
    </source>
</evidence>
<feature type="compositionally biased region" description="Basic and acidic residues" evidence="1">
    <location>
        <begin position="517"/>
        <end position="528"/>
    </location>
</feature>
<feature type="compositionally biased region" description="Basic and acidic residues" evidence="1">
    <location>
        <begin position="607"/>
        <end position="626"/>
    </location>
</feature>
<dbReference type="OrthoDB" id="5418088at2759"/>
<evidence type="ECO:0000313" key="4">
    <source>
        <dbReference type="Proteomes" id="UP000324241"/>
    </source>
</evidence>
<name>A0A5M9MJD7_9EURO</name>
<feature type="compositionally biased region" description="Basic and acidic residues" evidence="1">
    <location>
        <begin position="484"/>
        <end position="509"/>
    </location>
</feature>
<feature type="region of interest" description="Disordered" evidence="1">
    <location>
        <begin position="607"/>
        <end position="664"/>
    </location>
</feature>
<proteinExistence type="predicted"/>
<dbReference type="RefSeq" id="XP_033426479.1">
    <property type="nucleotide sequence ID" value="XM_033570447.1"/>
</dbReference>
<feature type="region of interest" description="Disordered" evidence="1">
    <location>
        <begin position="66"/>
        <end position="118"/>
    </location>
</feature>
<comment type="caution">
    <text evidence="3">The sequence shown here is derived from an EMBL/GenBank/DDBJ whole genome shotgun (WGS) entry which is preliminary data.</text>
</comment>
<feature type="region of interest" description="Disordered" evidence="1">
    <location>
        <begin position="1"/>
        <end position="28"/>
    </location>
</feature>
<feature type="compositionally biased region" description="Basic and acidic residues" evidence="1">
    <location>
        <begin position="384"/>
        <end position="405"/>
    </location>
</feature>
<feature type="compositionally biased region" description="Basic and acidic residues" evidence="1">
    <location>
        <begin position="245"/>
        <end position="259"/>
    </location>
</feature>
<organism evidence="3 4">
    <name type="scientific">Aspergillus tanneri</name>
    <dbReference type="NCBI Taxonomy" id="1220188"/>
    <lineage>
        <taxon>Eukaryota</taxon>
        <taxon>Fungi</taxon>
        <taxon>Dikarya</taxon>
        <taxon>Ascomycota</taxon>
        <taxon>Pezizomycotina</taxon>
        <taxon>Eurotiomycetes</taxon>
        <taxon>Eurotiomycetidae</taxon>
        <taxon>Eurotiales</taxon>
        <taxon>Aspergillaceae</taxon>
        <taxon>Aspergillus</taxon>
        <taxon>Aspergillus subgen. Circumdati</taxon>
    </lineage>
</organism>
<dbReference type="InterPro" id="IPR058348">
    <property type="entry name" value="DUF8035"/>
</dbReference>
<feature type="compositionally biased region" description="Basic residues" evidence="1">
    <location>
        <begin position="406"/>
        <end position="417"/>
    </location>
</feature>
<feature type="compositionally biased region" description="Basic and acidic residues" evidence="1">
    <location>
        <begin position="429"/>
        <end position="440"/>
    </location>
</feature>
<dbReference type="AlphaFoldDB" id="A0A5M9MJD7"/>
<feature type="region of interest" description="Disordered" evidence="1">
    <location>
        <begin position="379"/>
        <end position="549"/>
    </location>
</feature>